<dbReference type="EMBL" id="BPLR01002509">
    <property type="protein sequence ID" value="GIX74528.1"/>
    <property type="molecule type" value="Genomic_DNA"/>
</dbReference>
<comment type="caution">
    <text evidence="1">The sequence shown here is derived from an EMBL/GenBank/DDBJ whole genome shotgun (WGS) entry which is preliminary data.</text>
</comment>
<name>A0AAV4MQ75_CAEEX</name>
<dbReference type="Proteomes" id="UP001054945">
    <property type="component" value="Unassembled WGS sequence"/>
</dbReference>
<proteinExistence type="predicted"/>
<accession>A0AAV4MQ75</accession>
<dbReference type="AlphaFoldDB" id="A0AAV4MQ75"/>
<gene>
    <name evidence="1" type="ORF">CEXT_40111</name>
</gene>
<sequence length="109" mass="12531">MSSLVVDVHYPQDTDNFGPPLNRPSLLKVEIKPIKHCRNDCREKKKIALPPQKEANYRVVMRGSPLHTFLLEFVLGEVNFVSREVLCPLMDPFRLFEGFVLIFHASPVI</sequence>
<keyword evidence="2" id="KW-1185">Reference proteome</keyword>
<organism evidence="1 2">
    <name type="scientific">Caerostris extrusa</name>
    <name type="common">Bark spider</name>
    <name type="synonym">Caerostris bankana</name>
    <dbReference type="NCBI Taxonomy" id="172846"/>
    <lineage>
        <taxon>Eukaryota</taxon>
        <taxon>Metazoa</taxon>
        <taxon>Ecdysozoa</taxon>
        <taxon>Arthropoda</taxon>
        <taxon>Chelicerata</taxon>
        <taxon>Arachnida</taxon>
        <taxon>Araneae</taxon>
        <taxon>Araneomorphae</taxon>
        <taxon>Entelegynae</taxon>
        <taxon>Araneoidea</taxon>
        <taxon>Araneidae</taxon>
        <taxon>Caerostris</taxon>
    </lineage>
</organism>
<reference evidence="1 2" key="1">
    <citation type="submission" date="2021-06" db="EMBL/GenBank/DDBJ databases">
        <title>Caerostris extrusa draft genome.</title>
        <authorList>
            <person name="Kono N."/>
            <person name="Arakawa K."/>
        </authorList>
    </citation>
    <scope>NUCLEOTIDE SEQUENCE [LARGE SCALE GENOMIC DNA]</scope>
</reference>
<evidence type="ECO:0000313" key="1">
    <source>
        <dbReference type="EMBL" id="GIX74528.1"/>
    </source>
</evidence>
<evidence type="ECO:0000313" key="2">
    <source>
        <dbReference type="Proteomes" id="UP001054945"/>
    </source>
</evidence>
<protein>
    <submittedName>
        <fullName evidence="1">Uncharacterized protein</fullName>
    </submittedName>
</protein>